<gene>
    <name evidence="4" type="ORF">QBC37DRAFT_456948</name>
</gene>
<evidence type="ECO:0000259" key="2">
    <source>
        <dbReference type="Pfam" id="PF00107"/>
    </source>
</evidence>
<dbReference type="GO" id="GO:0016491">
    <property type="term" value="F:oxidoreductase activity"/>
    <property type="evidence" value="ECO:0007669"/>
    <property type="project" value="UniProtKB-KW"/>
</dbReference>
<dbReference type="SUPFAM" id="SSF51735">
    <property type="entry name" value="NAD(P)-binding Rossmann-fold domains"/>
    <property type="match status" value="1"/>
</dbReference>
<keyword evidence="5" id="KW-1185">Reference proteome</keyword>
<dbReference type="InterPro" id="IPR013154">
    <property type="entry name" value="ADH-like_N"/>
</dbReference>
<accession>A0AAN7B3I7</accession>
<dbReference type="AlphaFoldDB" id="A0AAN7B3I7"/>
<dbReference type="InterPro" id="IPR036291">
    <property type="entry name" value="NAD(P)-bd_dom_sf"/>
</dbReference>
<dbReference type="CDD" id="cd08254">
    <property type="entry name" value="hydroxyacyl_CoA_DH"/>
    <property type="match status" value="1"/>
</dbReference>
<dbReference type="EMBL" id="MU858339">
    <property type="protein sequence ID" value="KAK4206905.1"/>
    <property type="molecule type" value="Genomic_DNA"/>
</dbReference>
<dbReference type="Pfam" id="PF08240">
    <property type="entry name" value="ADH_N"/>
    <property type="match status" value="1"/>
</dbReference>
<reference evidence="4" key="1">
    <citation type="journal article" date="2023" name="Mol. Phylogenet. Evol.">
        <title>Genome-scale phylogeny and comparative genomics of the fungal order Sordariales.</title>
        <authorList>
            <person name="Hensen N."/>
            <person name="Bonometti L."/>
            <person name="Westerberg I."/>
            <person name="Brannstrom I.O."/>
            <person name="Guillou S."/>
            <person name="Cros-Aarteil S."/>
            <person name="Calhoun S."/>
            <person name="Haridas S."/>
            <person name="Kuo A."/>
            <person name="Mondo S."/>
            <person name="Pangilinan J."/>
            <person name="Riley R."/>
            <person name="LaButti K."/>
            <person name="Andreopoulos B."/>
            <person name="Lipzen A."/>
            <person name="Chen C."/>
            <person name="Yan M."/>
            <person name="Daum C."/>
            <person name="Ng V."/>
            <person name="Clum A."/>
            <person name="Steindorff A."/>
            <person name="Ohm R.A."/>
            <person name="Martin F."/>
            <person name="Silar P."/>
            <person name="Natvig D.O."/>
            <person name="Lalanne C."/>
            <person name="Gautier V."/>
            <person name="Ament-Velasquez S.L."/>
            <person name="Kruys A."/>
            <person name="Hutchinson M.I."/>
            <person name="Powell A.J."/>
            <person name="Barry K."/>
            <person name="Miller A.N."/>
            <person name="Grigoriev I.V."/>
            <person name="Debuchy R."/>
            <person name="Gladieux P."/>
            <person name="Hiltunen Thoren M."/>
            <person name="Johannesson H."/>
        </authorList>
    </citation>
    <scope>NUCLEOTIDE SEQUENCE</scope>
    <source>
        <strain evidence="4">PSN293</strain>
    </source>
</reference>
<evidence type="ECO:0000313" key="5">
    <source>
        <dbReference type="Proteomes" id="UP001301769"/>
    </source>
</evidence>
<reference evidence="4" key="2">
    <citation type="submission" date="2023-05" db="EMBL/GenBank/DDBJ databases">
        <authorList>
            <consortium name="Lawrence Berkeley National Laboratory"/>
            <person name="Steindorff A."/>
            <person name="Hensen N."/>
            <person name="Bonometti L."/>
            <person name="Westerberg I."/>
            <person name="Brannstrom I.O."/>
            <person name="Guillou S."/>
            <person name="Cros-Aarteil S."/>
            <person name="Calhoun S."/>
            <person name="Haridas S."/>
            <person name="Kuo A."/>
            <person name="Mondo S."/>
            <person name="Pangilinan J."/>
            <person name="Riley R."/>
            <person name="Labutti K."/>
            <person name="Andreopoulos B."/>
            <person name="Lipzen A."/>
            <person name="Chen C."/>
            <person name="Yanf M."/>
            <person name="Daum C."/>
            <person name="Ng V."/>
            <person name="Clum A."/>
            <person name="Ohm R."/>
            <person name="Martin F."/>
            <person name="Silar P."/>
            <person name="Natvig D."/>
            <person name="Lalanne C."/>
            <person name="Gautier V."/>
            <person name="Ament-Velasquez S.L."/>
            <person name="Kruys A."/>
            <person name="Hutchinson M.I."/>
            <person name="Powell A.J."/>
            <person name="Barry K."/>
            <person name="Miller A.N."/>
            <person name="Grigoriev I.V."/>
            <person name="Debuchy R."/>
            <person name="Gladieux P."/>
            <person name="Thoren M.H."/>
            <person name="Johannesson H."/>
        </authorList>
    </citation>
    <scope>NUCLEOTIDE SEQUENCE</scope>
    <source>
        <strain evidence="4">PSN293</strain>
    </source>
</reference>
<organism evidence="4 5">
    <name type="scientific">Rhypophila decipiens</name>
    <dbReference type="NCBI Taxonomy" id="261697"/>
    <lineage>
        <taxon>Eukaryota</taxon>
        <taxon>Fungi</taxon>
        <taxon>Dikarya</taxon>
        <taxon>Ascomycota</taxon>
        <taxon>Pezizomycotina</taxon>
        <taxon>Sordariomycetes</taxon>
        <taxon>Sordariomycetidae</taxon>
        <taxon>Sordariales</taxon>
        <taxon>Naviculisporaceae</taxon>
        <taxon>Rhypophila</taxon>
    </lineage>
</organism>
<protein>
    <submittedName>
        <fullName evidence="4">Chaperonin 10-like protein</fullName>
    </submittedName>
</protein>
<comment type="caution">
    <text evidence="4">The sequence shown here is derived from an EMBL/GenBank/DDBJ whole genome shotgun (WGS) entry which is preliminary data.</text>
</comment>
<evidence type="ECO:0000313" key="4">
    <source>
        <dbReference type="EMBL" id="KAK4206905.1"/>
    </source>
</evidence>
<dbReference type="InterPro" id="IPR011032">
    <property type="entry name" value="GroES-like_sf"/>
</dbReference>
<dbReference type="Gene3D" id="3.90.180.10">
    <property type="entry name" value="Medium-chain alcohol dehydrogenases, catalytic domain"/>
    <property type="match status" value="1"/>
</dbReference>
<feature type="domain" description="Alcohol dehydrogenase-like C-terminal" evidence="2">
    <location>
        <begin position="193"/>
        <end position="319"/>
    </location>
</feature>
<evidence type="ECO:0000259" key="3">
    <source>
        <dbReference type="Pfam" id="PF08240"/>
    </source>
</evidence>
<sequence>MATATQQLPETMFAWRKHRGNPEPVWEQVPLPVPTSTGVLVQLLASGVCRSDYHHLTREMQPKWFQEKWTLGHEGCGKIIKFGSPETEATSKFKVGDIVALHSVPGCGDSTCPECSRGLAQICQTGHHSGIGQDGYYAPYCAIDVRGLYRVPEGVSPAVAAVATDAVQTAYHAIVRRAEVKPHETVFLFGLGGLGWNALQVVRHIGARVIVSDVRQSRLDEAVKLGVPAEDVVPIGKSIPEFVEERGLHIDTTLDFVGVHQTFQDAQAIVRRGGKLLCVGSIDSENTVHMHVGTRKRLTFLFTYGGQHGDLDDVLDLIAKGVIQPQVETGRLEDFPRVLKDLTSGKIECRYALLQGEELEKVERAKAA</sequence>
<name>A0AAN7B3I7_9PEZI</name>
<evidence type="ECO:0000256" key="1">
    <source>
        <dbReference type="ARBA" id="ARBA00023002"/>
    </source>
</evidence>
<dbReference type="InterPro" id="IPR013149">
    <property type="entry name" value="ADH-like_C"/>
</dbReference>
<dbReference type="Gene3D" id="3.40.50.720">
    <property type="entry name" value="NAD(P)-binding Rossmann-like Domain"/>
    <property type="match status" value="1"/>
</dbReference>
<dbReference type="InterPro" id="IPR050129">
    <property type="entry name" value="Zn_alcohol_dh"/>
</dbReference>
<keyword evidence="1" id="KW-0560">Oxidoreductase</keyword>
<dbReference type="PANTHER" id="PTHR43401:SF5">
    <property type="entry name" value="ALCOHOL DEHYDROGENASE-RELATED"/>
    <property type="match status" value="1"/>
</dbReference>
<dbReference type="SUPFAM" id="SSF50129">
    <property type="entry name" value="GroES-like"/>
    <property type="match status" value="1"/>
</dbReference>
<proteinExistence type="predicted"/>
<feature type="domain" description="Alcohol dehydrogenase-like N-terminal" evidence="3">
    <location>
        <begin position="38"/>
        <end position="153"/>
    </location>
</feature>
<dbReference type="PANTHER" id="PTHR43401">
    <property type="entry name" value="L-THREONINE 3-DEHYDROGENASE"/>
    <property type="match status" value="1"/>
</dbReference>
<dbReference type="Proteomes" id="UP001301769">
    <property type="component" value="Unassembled WGS sequence"/>
</dbReference>
<dbReference type="Pfam" id="PF00107">
    <property type="entry name" value="ADH_zinc_N"/>
    <property type="match status" value="1"/>
</dbReference>